<dbReference type="EMBL" id="BGPR01051870">
    <property type="protein sequence ID" value="GBO28781.1"/>
    <property type="molecule type" value="Genomic_DNA"/>
</dbReference>
<evidence type="ECO:0000313" key="2">
    <source>
        <dbReference type="Proteomes" id="UP000499080"/>
    </source>
</evidence>
<reference evidence="1 2" key="1">
    <citation type="journal article" date="2019" name="Sci. Rep.">
        <title>Orb-weaving spider Araneus ventricosus genome elucidates the spidroin gene catalogue.</title>
        <authorList>
            <person name="Kono N."/>
            <person name="Nakamura H."/>
            <person name="Ohtoshi R."/>
            <person name="Moran D.A.P."/>
            <person name="Shinohara A."/>
            <person name="Yoshida Y."/>
            <person name="Fujiwara M."/>
            <person name="Mori M."/>
            <person name="Tomita M."/>
            <person name="Arakawa K."/>
        </authorList>
    </citation>
    <scope>NUCLEOTIDE SEQUENCE [LARGE SCALE GENOMIC DNA]</scope>
</reference>
<feature type="non-terminal residue" evidence="1">
    <location>
        <position position="75"/>
    </location>
</feature>
<keyword evidence="2" id="KW-1185">Reference proteome</keyword>
<gene>
    <name evidence="1" type="ORF">AVEN_245219_1</name>
</gene>
<sequence length="75" mass="8394">MAEKTRDAPRSSDQKVPFPWLTLGQVSTGERRGDRNCKEPCLLFLCPTYGVSSDSNEGTIGEECCLWTREFHAKG</sequence>
<organism evidence="1 2">
    <name type="scientific">Araneus ventricosus</name>
    <name type="common">Orbweaver spider</name>
    <name type="synonym">Epeira ventricosa</name>
    <dbReference type="NCBI Taxonomy" id="182803"/>
    <lineage>
        <taxon>Eukaryota</taxon>
        <taxon>Metazoa</taxon>
        <taxon>Ecdysozoa</taxon>
        <taxon>Arthropoda</taxon>
        <taxon>Chelicerata</taxon>
        <taxon>Arachnida</taxon>
        <taxon>Araneae</taxon>
        <taxon>Araneomorphae</taxon>
        <taxon>Entelegynae</taxon>
        <taxon>Araneoidea</taxon>
        <taxon>Araneidae</taxon>
        <taxon>Araneus</taxon>
    </lineage>
</organism>
<dbReference type="Proteomes" id="UP000499080">
    <property type="component" value="Unassembled WGS sequence"/>
</dbReference>
<protein>
    <submittedName>
        <fullName evidence="1">Uncharacterized protein</fullName>
    </submittedName>
</protein>
<dbReference type="OrthoDB" id="17569at2759"/>
<name>A0A4Y2VVS3_ARAVE</name>
<accession>A0A4Y2VVS3</accession>
<dbReference type="AlphaFoldDB" id="A0A4Y2VVS3"/>
<proteinExistence type="predicted"/>
<comment type="caution">
    <text evidence="1">The sequence shown here is derived from an EMBL/GenBank/DDBJ whole genome shotgun (WGS) entry which is preliminary data.</text>
</comment>
<evidence type="ECO:0000313" key="1">
    <source>
        <dbReference type="EMBL" id="GBO28781.1"/>
    </source>
</evidence>